<evidence type="ECO:0000313" key="3">
    <source>
        <dbReference type="Proteomes" id="UP001595855"/>
    </source>
</evidence>
<comment type="caution">
    <text evidence="2">The sequence shown here is derived from an EMBL/GenBank/DDBJ whole genome shotgun (WGS) entry which is preliminary data.</text>
</comment>
<keyword evidence="3" id="KW-1185">Reference proteome</keyword>
<sequence>MPLLIDALPDLLGALGATCVIAFTSAAWRRLSSRRPRSAHRGAPVTALDGRRMLRRYTLLRAGGPDGDPVTYETTRPAGTIITRQVDGHPRYFELTDVPLGDGTFAAEPLDHL</sequence>
<evidence type="ECO:0000256" key="1">
    <source>
        <dbReference type="SAM" id="Phobius"/>
    </source>
</evidence>
<protein>
    <submittedName>
        <fullName evidence="2">Uncharacterized protein</fullName>
    </submittedName>
</protein>
<keyword evidence="1" id="KW-0472">Membrane</keyword>
<keyword evidence="1" id="KW-1133">Transmembrane helix</keyword>
<dbReference type="EMBL" id="JBHSJO010000002">
    <property type="protein sequence ID" value="MFC5020333.1"/>
    <property type="molecule type" value="Genomic_DNA"/>
</dbReference>
<accession>A0ABV9X6G3</accession>
<evidence type="ECO:0000313" key="2">
    <source>
        <dbReference type="EMBL" id="MFC5020333.1"/>
    </source>
</evidence>
<reference evidence="3" key="1">
    <citation type="journal article" date="2019" name="Int. J. Syst. Evol. Microbiol.">
        <title>The Global Catalogue of Microorganisms (GCM) 10K type strain sequencing project: providing services to taxonomists for standard genome sequencing and annotation.</title>
        <authorList>
            <consortium name="The Broad Institute Genomics Platform"/>
            <consortium name="The Broad Institute Genome Sequencing Center for Infectious Disease"/>
            <person name="Wu L."/>
            <person name="Ma J."/>
        </authorList>
    </citation>
    <scope>NUCLEOTIDE SEQUENCE [LARGE SCALE GENOMIC DNA]</scope>
    <source>
        <strain evidence="3">CGMCC 4.1542</strain>
    </source>
</reference>
<dbReference type="RefSeq" id="WP_344505261.1">
    <property type="nucleotide sequence ID" value="NZ_BAAATN010000028.1"/>
</dbReference>
<name>A0ABV9X6G3_9ACTN</name>
<gene>
    <name evidence="2" type="ORF">ACFPRC_36570</name>
</gene>
<feature type="transmembrane region" description="Helical" evidence="1">
    <location>
        <begin position="12"/>
        <end position="31"/>
    </location>
</feature>
<keyword evidence="1" id="KW-0812">Transmembrane</keyword>
<organism evidence="2 3">
    <name type="scientific">Streptomyces lienomycini</name>
    <dbReference type="NCBI Taxonomy" id="284035"/>
    <lineage>
        <taxon>Bacteria</taxon>
        <taxon>Bacillati</taxon>
        <taxon>Actinomycetota</taxon>
        <taxon>Actinomycetes</taxon>
        <taxon>Kitasatosporales</taxon>
        <taxon>Streptomycetaceae</taxon>
        <taxon>Streptomyces</taxon>
    </lineage>
</organism>
<dbReference type="Proteomes" id="UP001595855">
    <property type="component" value="Unassembled WGS sequence"/>
</dbReference>
<proteinExistence type="predicted"/>